<dbReference type="AlphaFoldDB" id="A0AAV5HPG6"/>
<name>A0AAV5HPG6_9ROSI</name>
<comment type="caution">
    <text evidence="1">The sequence shown here is derived from an EMBL/GenBank/DDBJ whole genome shotgun (WGS) entry which is preliminary data.</text>
</comment>
<accession>A0AAV5HPG6</accession>
<proteinExistence type="predicted"/>
<evidence type="ECO:0000313" key="2">
    <source>
        <dbReference type="Proteomes" id="UP001054252"/>
    </source>
</evidence>
<reference evidence="1 2" key="1">
    <citation type="journal article" date="2021" name="Commun. Biol.">
        <title>The genome of Shorea leprosula (Dipterocarpaceae) highlights the ecological relevance of drought in aseasonal tropical rainforests.</title>
        <authorList>
            <person name="Ng K.K.S."/>
            <person name="Kobayashi M.J."/>
            <person name="Fawcett J.A."/>
            <person name="Hatakeyama M."/>
            <person name="Paape T."/>
            <person name="Ng C.H."/>
            <person name="Ang C.C."/>
            <person name="Tnah L.H."/>
            <person name="Lee C.T."/>
            <person name="Nishiyama T."/>
            <person name="Sese J."/>
            <person name="O'Brien M.J."/>
            <person name="Copetti D."/>
            <person name="Mohd Noor M.I."/>
            <person name="Ong R.C."/>
            <person name="Putra M."/>
            <person name="Sireger I.Z."/>
            <person name="Indrioko S."/>
            <person name="Kosugi Y."/>
            <person name="Izuno A."/>
            <person name="Isagi Y."/>
            <person name="Lee S.L."/>
            <person name="Shimizu K.K."/>
        </authorList>
    </citation>
    <scope>NUCLEOTIDE SEQUENCE [LARGE SCALE GENOMIC DNA]</scope>
    <source>
        <strain evidence="1">214</strain>
    </source>
</reference>
<organism evidence="1 2">
    <name type="scientific">Rubroshorea leprosula</name>
    <dbReference type="NCBI Taxonomy" id="152421"/>
    <lineage>
        <taxon>Eukaryota</taxon>
        <taxon>Viridiplantae</taxon>
        <taxon>Streptophyta</taxon>
        <taxon>Embryophyta</taxon>
        <taxon>Tracheophyta</taxon>
        <taxon>Spermatophyta</taxon>
        <taxon>Magnoliopsida</taxon>
        <taxon>eudicotyledons</taxon>
        <taxon>Gunneridae</taxon>
        <taxon>Pentapetalae</taxon>
        <taxon>rosids</taxon>
        <taxon>malvids</taxon>
        <taxon>Malvales</taxon>
        <taxon>Dipterocarpaceae</taxon>
        <taxon>Rubroshorea</taxon>
    </lineage>
</organism>
<sequence>MSPLASDLYCWGGIGTKIWLVVNAGTFRNTKASPTINSNGGASIKMVSGCCI</sequence>
<protein>
    <submittedName>
        <fullName evidence="1">Uncharacterized protein</fullName>
    </submittedName>
</protein>
<dbReference type="EMBL" id="BPVZ01000002">
    <property type="protein sequence ID" value="GKU88141.1"/>
    <property type="molecule type" value="Genomic_DNA"/>
</dbReference>
<gene>
    <name evidence="1" type="ORF">SLEP1_g2442</name>
</gene>
<keyword evidence="2" id="KW-1185">Reference proteome</keyword>
<dbReference type="Proteomes" id="UP001054252">
    <property type="component" value="Unassembled WGS sequence"/>
</dbReference>
<evidence type="ECO:0000313" key="1">
    <source>
        <dbReference type="EMBL" id="GKU88141.1"/>
    </source>
</evidence>